<organism evidence="1 2">
    <name type="scientific">Characodon lateralis</name>
    <dbReference type="NCBI Taxonomy" id="208331"/>
    <lineage>
        <taxon>Eukaryota</taxon>
        <taxon>Metazoa</taxon>
        <taxon>Chordata</taxon>
        <taxon>Craniata</taxon>
        <taxon>Vertebrata</taxon>
        <taxon>Euteleostomi</taxon>
        <taxon>Actinopterygii</taxon>
        <taxon>Neopterygii</taxon>
        <taxon>Teleostei</taxon>
        <taxon>Neoteleostei</taxon>
        <taxon>Acanthomorphata</taxon>
        <taxon>Ovalentaria</taxon>
        <taxon>Atherinomorphae</taxon>
        <taxon>Cyprinodontiformes</taxon>
        <taxon>Goodeidae</taxon>
        <taxon>Characodon</taxon>
    </lineage>
</organism>
<protein>
    <submittedName>
        <fullName evidence="1">Uncharacterized protein</fullName>
    </submittedName>
</protein>
<dbReference type="Proteomes" id="UP001352852">
    <property type="component" value="Unassembled WGS sequence"/>
</dbReference>
<accession>A0ABU7DVT2</accession>
<evidence type="ECO:0000313" key="1">
    <source>
        <dbReference type="EMBL" id="MED6279124.1"/>
    </source>
</evidence>
<gene>
    <name evidence="1" type="ORF">CHARACLAT_031376</name>
</gene>
<sequence length="107" mass="12683">MQSPLSDSTCFSWHDTFQKRTISKKHEQAWLAWKGRRKPPLSKLNYNLGLPLSEQMSFVCIRPKKRFDQNVQHQNQHKVYQHKCLILSSTVVDSFVYSHRSWAPCIH</sequence>
<evidence type="ECO:0000313" key="2">
    <source>
        <dbReference type="Proteomes" id="UP001352852"/>
    </source>
</evidence>
<proteinExistence type="predicted"/>
<comment type="caution">
    <text evidence="1">The sequence shown here is derived from an EMBL/GenBank/DDBJ whole genome shotgun (WGS) entry which is preliminary data.</text>
</comment>
<reference evidence="1 2" key="1">
    <citation type="submission" date="2021-06" db="EMBL/GenBank/DDBJ databases">
        <authorList>
            <person name="Palmer J.M."/>
        </authorList>
    </citation>
    <scope>NUCLEOTIDE SEQUENCE [LARGE SCALE GENOMIC DNA]</scope>
    <source>
        <strain evidence="1 2">CL_MEX2019</strain>
        <tissue evidence="1">Muscle</tissue>
    </source>
</reference>
<name>A0ABU7DVT2_9TELE</name>
<keyword evidence="2" id="KW-1185">Reference proteome</keyword>
<dbReference type="EMBL" id="JAHUTJ010037833">
    <property type="protein sequence ID" value="MED6279124.1"/>
    <property type="molecule type" value="Genomic_DNA"/>
</dbReference>